<dbReference type="RefSeq" id="WP_004619016.1">
    <property type="nucleotide sequence ID" value="NZ_ACXX02000006.1"/>
</dbReference>
<dbReference type="AlphaFoldDB" id="F1TCG3"/>
<keyword evidence="3" id="KW-1185">Reference proteome</keyword>
<keyword evidence="1" id="KW-0694">RNA-binding</keyword>
<dbReference type="OrthoDB" id="9811532at2"/>
<accession>F1TCG3</accession>
<dbReference type="CDD" id="cd00165">
    <property type="entry name" value="S4"/>
    <property type="match status" value="1"/>
</dbReference>
<dbReference type="Gene3D" id="3.10.290.10">
    <property type="entry name" value="RNA-binding S4 domain"/>
    <property type="match status" value="1"/>
</dbReference>
<dbReference type="EMBL" id="ACXX02000006">
    <property type="protein sequence ID" value="EGD47680.1"/>
    <property type="molecule type" value="Genomic_DNA"/>
</dbReference>
<evidence type="ECO:0000313" key="3">
    <source>
        <dbReference type="Proteomes" id="UP000003860"/>
    </source>
</evidence>
<reference evidence="2" key="1">
    <citation type="submission" date="2009-07" db="EMBL/GenBank/DDBJ databases">
        <authorList>
            <consortium name="US DOE Joint Genome Institute (JGI-PGF)"/>
            <person name="Lucas S."/>
            <person name="Copeland A."/>
            <person name="Lapidus A."/>
            <person name="Glavina del Rio T."/>
            <person name="Tice H."/>
            <person name="Bruce D."/>
            <person name="Goodwin L."/>
            <person name="Pitluck S."/>
            <person name="Larimer F."/>
            <person name="Land M.L."/>
            <person name="Mouttaki H."/>
            <person name="He Z."/>
            <person name="Zhou J."/>
            <person name="Hemme C.L."/>
        </authorList>
    </citation>
    <scope>NUCLEOTIDE SEQUENCE</scope>
    <source>
        <strain evidence="2">DSM 2782</strain>
    </source>
</reference>
<dbReference type="Pfam" id="PF13275">
    <property type="entry name" value="S4_2"/>
    <property type="match status" value="1"/>
</dbReference>
<evidence type="ECO:0000313" key="2">
    <source>
        <dbReference type="EMBL" id="EGD47680.1"/>
    </source>
</evidence>
<dbReference type="SUPFAM" id="SSF55174">
    <property type="entry name" value="Alpha-L RNA-binding motif"/>
    <property type="match status" value="1"/>
</dbReference>
<name>F1TCG3_9FIRM</name>
<organism evidence="2 3">
    <name type="scientific">Ruminiclostridium papyrosolvens DSM 2782</name>
    <dbReference type="NCBI Taxonomy" id="588581"/>
    <lineage>
        <taxon>Bacteria</taxon>
        <taxon>Bacillati</taxon>
        <taxon>Bacillota</taxon>
        <taxon>Clostridia</taxon>
        <taxon>Eubacteriales</taxon>
        <taxon>Oscillospiraceae</taxon>
        <taxon>Ruminiclostridium</taxon>
    </lineage>
</organism>
<protein>
    <submittedName>
        <fullName evidence="2">RNA-binding S4 domain protein</fullName>
    </submittedName>
</protein>
<dbReference type="InterPro" id="IPR036986">
    <property type="entry name" value="S4_RNA-bd_sf"/>
</dbReference>
<reference evidence="2" key="2">
    <citation type="submission" date="2011-01" db="EMBL/GenBank/DDBJ databases">
        <title>The Non-contiguous Finished genome of Clostridium papyrosolvens.</title>
        <authorList>
            <person name="Lucas S."/>
            <person name="Copeland A."/>
            <person name="Lapidus A."/>
            <person name="Cheng J.-F."/>
            <person name="Goodwin L."/>
            <person name="Pitluck S."/>
            <person name="Misra M."/>
            <person name="Chertkov O."/>
            <person name="Detter J.C."/>
            <person name="Han C."/>
            <person name="Tapia R."/>
            <person name="Land M."/>
            <person name="Hauser L."/>
            <person name="Kyrpides N."/>
            <person name="Ivanova N."/>
            <person name="Pagani I."/>
            <person name="Mouttaki H."/>
            <person name="He Z."/>
            <person name="Zhou J."/>
            <person name="Hemme C.L."/>
            <person name="Woyke T."/>
        </authorList>
    </citation>
    <scope>NUCLEOTIDE SEQUENCE [LARGE SCALE GENOMIC DNA]</scope>
    <source>
        <strain evidence="2">DSM 2782</strain>
    </source>
</reference>
<sequence>MEDVGINTEYIKLDQFLKWVGACDNGAMAKGFIIDGFVKVNGNVELQRGKKLRNGDIVEFDQKQYKIIQNS</sequence>
<proteinExistence type="predicted"/>
<dbReference type="Proteomes" id="UP000003860">
    <property type="component" value="Unassembled WGS sequence"/>
</dbReference>
<gene>
    <name evidence="2" type="ORF">Cpap_2083</name>
</gene>
<dbReference type="GO" id="GO:0003723">
    <property type="term" value="F:RNA binding"/>
    <property type="evidence" value="ECO:0007669"/>
    <property type="project" value="UniProtKB-KW"/>
</dbReference>
<dbReference type="eggNOG" id="COG2501">
    <property type="taxonomic scope" value="Bacteria"/>
</dbReference>
<dbReference type="PROSITE" id="PS50889">
    <property type="entry name" value="S4"/>
    <property type="match status" value="1"/>
</dbReference>
<dbReference type="STRING" id="588581.Cpap_2083"/>
<comment type="caution">
    <text evidence="2">The sequence shown here is derived from an EMBL/GenBank/DDBJ whole genome shotgun (WGS) entry which is preliminary data.</text>
</comment>
<evidence type="ECO:0000256" key="1">
    <source>
        <dbReference type="PROSITE-ProRule" id="PRU00182"/>
    </source>
</evidence>